<dbReference type="GO" id="GO:0004896">
    <property type="term" value="F:cytokine receptor activity"/>
    <property type="evidence" value="ECO:0007669"/>
    <property type="project" value="TreeGrafter"/>
</dbReference>
<evidence type="ECO:0000259" key="7">
    <source>
        <dbReference type="PROSITE" id="PS50853"/>
    </source>
</evidence>
<dbReference type="InterPro" id="IPR003961">
    <property type="entry name" value="FN3_dom"/>
</dbReference>
<evidence type="ECO:0000256" key="2">
    <source>
        <dbReference type="ARBA" id="ARBA00022737"/>
    </source>
</evidence>
<dbReference type="PANTHER" id="PTHR23036">
    <property type="entry name" value="CYTOKINE RECEPTOR"/>
    <property type="match status" value="1"/>
</dbReference>
<evidence type="ECO:0000256" key="1">
    <source>
        <dbReference type="ARBA" id="ARBA00022729"/>
    </source>
</evidence>
<dbReference type="InterPro" id="IPR013783">
    <property type="entry name" value="Ig-like_fold"/>
</dbReference>
<feature type="domain" description="Fibronectin type-III" evidence="7">
    <location>
        <begin position="591"/>
        <end position="691"/>
    </location>
</feature>
<protein>
    <recommendedName>
        <fullName evidence="7">Fibronectin type-III domain-containing protein</fullName>
    </recommendedName>
</protein>
<dbReference type="Gene3D" id="2.60.40.10">
    <property type="entry name" value="Immunoglobulins"/>
    <property type="match status" value="6"/>
</dbReference>
<dbReference type="SUPFAM" id="SSF49265">
    <property type="entry name" value="Fibronectin type III"/>
    <property type="match status" value="3"/>
</dbReference>
<dbReference type="Ensembl" id="ENSMMOT00000017265.1">
    <property type="protein sequence ID" value="ENSMMOP00000016982.1"/>
    <property type="gene ID" value="ENSMMOG00000012938.1"/>
</dbReference>
<dbReference type="AlphaFoldDB" id="A0A3Q3WWP8"/>
<dbReference type="PROSITE" id="PS50853">
    <property type="entry name" value="FN3"/>
    <property type="match status" value="2"/>
</dbReference>
<keyword evidence="9" id="KW-1185">Reference proteome</keyword>
<dbReference type="GO" id="GO:0009897">
    <property type="term" value="C:external side of plasma membrane"/>
    <property type="evidence" value="ECO:0007669"/>
    <property type="project" value="TreeGrafter"/>
</dbReference>
<dbReference type="OMA" id="FNIYGCT"/>
<dbReference type="CDD" id="cd00063">
    <property type="entry name" value="FN3"/>
    <property type="match status" value="1"/>
</dbReference>
<sequence>MLLLKDYLCTPFWQLSKPSVSSLQAVSEKQTILVSWMVNHSMLVGDFYEIQIGRTENHTLIHNTNVSLLSVDSDEYTWTWTSSLPLECVDHSIRIRCFYNQSVPSPWSDWITSYGAQAQDKTKMFPFQRVLREGTSAMFCCVPPPGVKISSITLNNSKHPMIDIGATVKAITVDNLTIPKTVIEALTLTCKDDTDGMSWSVWNYVSFPPQKPRNIHCVTSDMRTITCSWDSGRKRSPYDRNKQTQTLHIDINVLAPLFDTCNQSSCTFQAVPHLEEYKISIVVRNQLGEETASNSFNITDRVSPVVEWYRVSPGVTNTTMSWIIQGNLTQQNLLCQITTDPGNVSELSCDNVSEICKVNLEHLLPNTHYSTRVRCSINGRLWGEWTQPQPFTTYPLVTLDVWRTIKQLFDPNSRQVKLLWTPRVSGSAATVNIQRYIIKWSQGDKNWTEWKDGGETQADVFIGSGRCDFTLTPVVRSGSTVSAHITIPQRDDGEMFPVEKRLHSGKDAGFYLSWDSWDAATCGYIVEWCILRITDSCALKWMKVPKGTNTLSLPAENFKAGCRHTFHIYGCTSNGHRLLEIQIGYSQELRSVQPPTLVEATSAYSSVTLEWHYNEDDGAHPAFITGYLVMGQEVNPLPDVFNVSVADPRRKSVTVDGLQQDQEYVFTVSALTTAGPGRPASITVQTRTSLAKILTPTLLLLCCIVLLSGLKGKFAYPAGMNIKIRDLDSFLHENMQRLQAQEAEECSGCDIEIVNIGPPPDNTAALSDPETPDSLHSRGSPPSTLSLSRVLLKVDYCPQVVADQQEPPADRKTVCAWGGGITQLSPFSSHLIFGSIKSIFCGIV</sequence>
<accession>A0A3Q3WWP8</accession>
<dbReference type="STRING" id="94237.ENSMMOP00000016982"/>
<dbReference type="Pfam" id="PF25552">
    <property type="entry name" value="LIFR_D4"/>
    <property type="match status" value="1"/>
</dbReference>
<evidence type="ECO:0000313" key="9">
    <source>
        <dbReference type="Proteomes" id="UP000261620"/>
    </source>
</evidence>
<dbReference type="Proteomes" id="UP000261620">
    <property type="component" value="Unplaced"/>
</dbReference>
<dbReference type="FunFam" id="2.60.40.10:FF:000607">
    <property type="entry name" value="Leukemia inhibitory factor receptor"/>
    <property type="match status" value="1"/>
</dbReference>
<name>A0A3Q3WWP8_MOLML</name>
<keyword evidence="5" id="KW-0325">Glycoprotein</keyword>
<dbReference type="InterPro" id="IPR040817">
    <property type="entry name" value="LIFR_D2"/>
</dbReference>
<evidence type="ECO:0000256" key="3">
    <source>
        <dbReference type="ARBA" id="ARBA00023157"/>
    </source>
</evidence>
<organism evidence="8 9">
    <name type="scientific">Mola mola</name>
    <name type="common">Ocean sunfish</name>
    <name type="synonym">Tetraodon mola</name>
    <dbReference type="NCBI Taxonomy" id="94237"/>
    <lineage>
        <taxon>Eukaryota</taxon>
        <taxon>Metazoa</taxon>
        <taxon>Chordata</taxon>
        <taxon>Craniata</taxon>
        <taxon>Vertebrata</taxon>
        <taxon>Euteleostomi</taxon>
        <taxon>Actinopterygii</taxon>
        <taxon>Neopterygii</taxon>
        <taxon>Teleostei</taxon>
        <taxon>Neoteleostei</taxon>
        <taxon>Acanthomorphata</taxon>
        <taxon>Eupercaria</taxon>
        <taxon>Tetraodontiformes</taxon>
        <taxon>Molidae</taxon>
        <taxon>Mola</taxon>
    </lineage>
</organism>
<evidence type="ECO:0000256" key="4">
    <source>
        <dbReference type="ARBA" id="ARBA00023170"/>
    </source>
</evidence>
<evidence type="ECO:0000256" key="5">
    <source>
        <dbReference type="ARBA" id="ARBA00023180"/>
    </source>
</evidence>
<evidence type="ECO:0000256" key="6">
    <source>
        <dbReference type="SAM" id="MobiDB-lite"/>
    </source>
</evidence>
<dbReference type="InterPro" id="IPR050379">
    <property type="entry name" value="Type-I_Cytokine_Rcpt"/>
</dbReference>
<keyword evidence="1" id="KW-0732">Signal</keyword>
<reference evidence="8" key="1">
    <citation type="submission" date="2025-08" db="UniProtKB">
        <authorList>
            <consortium name="Ensembl"/>
        </authorList>
    </citation>
    <scope>IDENTIFICATION</scope>
</reference>
<feature type="region of interest" description="Disordered" evidence="6">
    <location>
        <begin position="760"/>
        <end position="783"/>
    </location>
</feature>
<dbReference type="PANTHER" id="PTHR23036:SF196">
    <property type="entry name" value="INTERLEUKIN 23 RECEPTOR-RELATED"/>
    <property type="match status" value="1"/>
</dbReference>
<dbReference type="Pfam" id="PF17971">
    <property type="entry name" value="LIFR_D2"/>
    <property type="match status" value="1"/>
</dbReference>
<dbReference type="Pfam" id="PF00041">
    <property type="entry name" value="fn3"/>
    <property type="match status" value="1"/>
</dbReference>
<dbReference type="InterPro" id="IPR036116">
    <property type="entry name" value="FN3_sf"/>
</dbReference>
<dbReference type="GO" id="GO:0019955">
    <property type="term" value="F:cytokine binding"/>
    <property type="evidence" value="ECO:0007669"/>
    <property type="project" value="TreeGrafter"/>
</dbReference>
<dbReference type="SMART" id="SM00060">
    <property type="entry name" value="FN3"/>
    <property type="match status" value="2"/>
</dbReference>
<feature type="domain" description="Fibronectin type-III" evidence="7">
    <location>
        <begin position="301"/>
        <end position="396"/>
    </location>
</feature>
<reference evidence="8" key="2">
    <citation type="submission" date="2025-09" db="UniProtKB">
        <authorList>
            <consortium name="Ensembl"/>
        </authorList>
    </citation>
    <scope>IDENTIFICATION</scope>
</reference>
<keyword evidence="4" id="KW-0675">Receptor</keyword>
<dbReference type="GO" id="GO:0043235">
    <property type="term" value="C:receptor complex"/>
    <property type="evidence" value="ECO:0007669"/>
    <property type="project" value="TreeGrafter"/>
</dbReference>
<keyword evidence="3" id="KW-1015">Disulfide bond</keyword>
<keyword evidence="2" id="KW-0677">Repeat</keyword>
<proteinExistence type="predicted"/>
<evidence type="ECO:0000313" key="8">
    <source>
        <dbReference type="Ensembl" id="ENSMMOP00000016982.1"/>
    </source>
</evidence>